<evidence type="ECO:0000256" key="5">
    <source>
        <dbReference type="ARBA" id="ARBA00023136"/>
    </source>
</evidence>
<dbReference type="RefSeq" id="WP_126810010.1">
    <property type="nucleotide sequence ID" value="NZ_NGKA01000025.1"/>
</dbReference>
<dbReference type="Proteomes" id="UP000287605">
    <property type="component" value="Unassembled WGS sequence"/>
</dbReference>
<dbReference type="Pfam" id="PF02588">
    <property type="entry name" value="YitT_membrane"/>
    <property type="match status" value="1"/>
</dbReference>
<dbReference type="PANTHER" id="PTHR33545">
    <property type="entry name" value="UPF0750 MEMBRANE PROTEIN YITT-RELATED"/>
    <property type="match status" value="1"/>
</dbReference>
<dbReference type="Pfam" id="PF10035">
    <property type="entry name" value="DUF2179"/>
    <property type="match status" value="1"/>
</dbReference>
<keyword evidence="2" id="KW-1003">Cell membrane</keyword>
<keyword evidence="9" id="KW-1185">Reference proteome</keyword>
<evidence type="ECO:0000313" key="8">
    <source>
        <dbReference type="EMBL" id="RSU09138.1"/>
    </source>
</evidence>
<organism evidence="8 9">
    <name type="scientific">Vagococcus elongatus</name>
    <dbReference type="NCBI Taxonomy" id="180344"/>
    <lineage>
        <taxon>Bacteria</taxon>
        <taxon>Bacillati</taxon>
        <taxon>Bacillota</taxon>
        <taxon>Bacilli</taxon>
        <taxon>Lactobacillales</taxon>
        <taxon>Enterococcaceae</taxon>
        <taxon>Vagococcus</taxon>
    </lineage>
</organism>
<dbReference type="InterPro" id="IPR003740">
    <property type="entry name" value="YitT"/>
</dbReference>
<dbReference type="PANTHER" id="PTHR33545:SF5">
    <property type="entry name" value="UPF0750 MEMBRANE PROTEIN YITT"/>
    <property type="match status" value="1"/>
</dbReference>
<dbReference type="InterPro" id="IPR015867">
    <property type="entry name" value="N-reg_PII/ATP_PRibTrfase_C"/>
</dbReference>
<dbReference type="GO" id="GO:0005886">
    <property type="term" value="C:plasma membrane"/>
    <property type="evidence" value="ECO:0007669"/>
    <property type="project" value="UniProtKB-SubCell"/>
</dbReference>
<evidence type="ECO:0000256" key="2">
    <source>
        <dbReference type="ARBA" id="ARBA00022475"/>
    </source>
</evidence>
<dbReference type="EMBL" id="NGKA01000025">
    <property type="protein sequence ID" value="RSU09138.1"/>
    <property type="molecule type" value="Genomic_DNA"/>
</dbReference>
<keyword evidence="5 6" id="KW-0472">Membrane</keyword>
<feature type="transmembrane region" description="Helical" evidence="6">
    <location>
        <begin position="20"/>
        <end position="36"/>
    </location>
</feature>
<evidence type="ECO:0000259" key="7">
    <source>
        <dbReference type="Pfam" id="PF10035"/>
    </source>
</evidence>
<dbReference type="Gene3D" id="3.30.70.120">
    <property type="match status" value="1"/>
</dbReference>
<comment type="caution">
    <text evidence="8">The sequence shown here is derived from an EMBL/GenBank/DDBJ whole genome shotgun (WGS) entry which is preliminary data.</text>
</comment>
<feature type="transmembrane region" description="Helical" evidence="6">
    <location>
        <begin position="157"/>
        <end position="177"/>
    </location>
</feature>
<feature type="domain" description="DUF2179" evidence="7">
    <location>
        <begin position="230"/>
        <end position="285"/>
    </location>
</feature>
<dbReference type="CDD" id="cd16380">
    <property type="entry name" value="YitT_C"/>
    <property type="match status" value="1"/>
</dbReference>
<evidence type="ECO:0000313" key="9">
    <source>
        <dbReference type="Proteomes" id="UP000287605"/>
    </source>
</evidence>
<protein>
    <recommendedName>
        <fullName evidence="7">DUF2179 domain-containing protein</fullName>
    </recommendedName>
</protein>
<dbReference type="AlphaFoldDB" id="A0A430AM04"/>
<name>A0A430AM04_9ENTE</name>
<proteinExistence type="predicted"/>
<dbReference type="PIRSF" id="PIRSF006483">
    <property type="entry name" value="Membrane_protein_YitT"/>
    <property type="match status" value="1"/>
</dbReference>
<accession>A0A430AM04</accession>
<feature type="transmembrane region" description="Helical" evidence="6">
    <location>
        <begin position="65"/>
        <end position="84"/>
    </location>
</feature>
<dbReference type="InterPro" id="IPR051461">
    <property type="entry name" value="UPF0750_membrane"/>
</dbReference>
<gene>
    <name evidence="8" type="ORF">CBF29_12245</name>
</gene>
<evidence type="ECO:0000256" key="3">
    <source>
        <dbReference type="ARBA" id="ARBA00022692"/>
    </source>
</evidence>
<sequence>MGKKERIKIPQQEYIQKTGVAVLYALIASVALNIFWRPGNIYASGLTGFVQIIETLLERLFHVQLPFSVLYYLLNLPLFILAWLKISRKFTIFTLITVTLTSISLAVVPITPLTTDPLLCALFGGAVNGFGVGFALKNGISSGGLDIITLSIRKMTGKTVGSVAIIFNAGIALTAGFLFGWQYAFYSILSFFISGKVMDEVYTKQKKMQVMIITRHSDQVIEAMQSRLRRGITIIHGAEGAYDRVAQEVLFTVITRYEMSAFVCIMKEADPHAFVSISDNVTILGNFYDPGM</sequence>
<feature type="transmembrane region" description="Helical" evidence="6">
    <location>
        <begin position="91"/>
        <end position="110"/>
    </location>
</feature>
<comment type="subcellular location">
    <subcellularLocation>
        <location evidence="1">Cell membrane</location>
        <topology evidence="1">Multi-pass membrane protein</topology>
    </subcellularLocation>
</comment>
<evidence type="ECO:0000256" key="6">
    <source>
        <dbReference type="SAM" id="Phobius"/>
    </source>
</evidence>
<keyword evidence="3 6" id="KW-0812">Transmembrane</keyword>
<dbReference type="OrthoDB" id="2417289at2"/>
<evidence type="ECO:0000256" key="1">
    <source>
        <dbReference type="ARBA" id="ARBA00004651"/>
    </source>
</evidence>
<keyword evidence="4 6" id="KW-1133">Transmembrane helix</keyword>
<reference evidence="8 9" key="1">
    <citation type="submission" date="2017-05" db="EMBL/GenBank/DDBJ databases">
        <title>Vagococcus spp. assemblies.</title>
        <authorList>
            <person name="Gulvik C.A."/>
        </authorList>
    </citation>
    <scope>NUCLEOTIDE SEQUENCE [LARGE SCALE GENOMIC DNA]</scope>
    <source>
        <strain evidence="8 9">CCUG 51432</strain>
    </source>
</reference>
<feature type="transmembrane region" description="Helical" evidence="6">
    <location>
        <begin position="116"/>
        <end position="136"/>
    </location>
</feature>
<evidence type="ECO:0000256" key="4">
    <source>
        <dbReference type="ARBA" id="ARBA00022989"/>
    </source>
</evidence>
<dbReference type="InterPro" id="IPR019264">
    <property type="entry name" value="DUF2179"/>
</dbReference>